<keyword evidence="2" id="KW-1185">Reference proteome</keyword>
<evidence type="ECO:0000313" key="1">
    <source>
        <dbReference type="EMBL" id="KRO15887.1"/>
    </source>
</evidence>
<comment type="caution">
    <text evidence="1">The sequence shown here is derived from an EMBL/GenBank/DDBJ whole genome shotgun (WGS) entry which is preliminary data.</text>
</comment>
<name>A0A0R2MQJ1_9LACO</name>
<protein>
    <submittedName>
        <fullName evidence="1">Uncharacterized protein</fullName>
    </submittedName>
</protein>
<dbReference type="AlphaFoldDB" id="A0A0R2MQJ1"/>
<gene>
    <name evidence="1" type="ORF">IV56_GL002077</name>
</gene>
<dbReference type="STRING" id="1293598.IV56_GL002077"/>
<proteinExistence type="predicted"/>
<organism evidence="1 2">
    <name type="scientific">Lacticaseibacillus saniviri JCM 17471 = DSM 24301</name>
    <dbReference type="NCBI Taxonomy" id="1293598"/>
    <lineage>
        <taxon>Bacteria</taxon>
        <taxon>Bacillati</taxon>
        <taxon>Bacillota</taxon>
        <taxon>Bacilli</taxon>
        <taxon>Lactobacillales</taxon>
        <taxon>Lactobacillaceae</taxon>
        <taxon>Lacticaseibacillus</taxon>
    </lineage>
</organism>
<dbReference type="EMBL" id="JQCE01000058">
    <property type="protein sequence ID" value="KRO15887.1"/>
    <property type="molecule type" value="Genomic_DNA"/>
</dbReference>
<reference evidence="1 2" key="1">
    <citation type="journal article" date="2015" name="Genome Announc.">
        <title>Expanding the biotechnology potential of lactobacilli through comparative genomics of 213 strains and associated genera.</title>
        <authorList>
            <person name="Sun Z."/>
            <person name="Harris H.M."/>
            <person name="McCann A."/>
            <person name="Guo C."/>
            <person name="Argimon S."/>
            <person name="Zhang W."/>
            <person name="Yang X."/>
            <person name="Jeffery I.B."/>
            <person name="Cooney J.C."/>
            <person name="Kagawa T.F."/>
            <person name="Liu W."/>
            <person name="Song Y."/>
            <person name="Salvetti E."/>
            <person name="Wrobel A."/>
            <person name="Rasinkangas P."/>
            <person name="Parkhill J."/>
            <person name="Rea M.C."/>
            <person name="O'Sullivan O."/>
            <person name="Ritari J."/>
            <person name="Douillard F.P."/>
            <person name="Paul Ross R."/>
            <person name="Yang R."/>
            <person name="Briner A.E."/>
            <person name="Felis G.E."/>
            <person name="de Vos W.M."/>
            <person name="Barrangou R."/>
            <person name="Klaenhammer T.R."/>
            <person name="Caufield P.W."/>
            <person name="Cui Y."/>
            <person name="Zhang H."/>
            <person name="O'Toole P.W."/>
        </authorList>
    </citation>
    <scope>NUCLEOTIDE SEQUENCE [LARGE SCALE GENOMIC DNA]</scope>
    <source>
        <strain evidence="1 2">DSM 24301</strain>
    </source>
</reference>
<dbReference type="Proteomes" id="UP000050969">
    <property type="component" value="Unassembled WGS sequence"/>
</dbReference>
<dbReference type="PATRIC" id="fig|1293598.4.peg.2168"/>
<sequence length="153" mass="16744">MIDAIGESSPSDIIWNNIMIQYAAIIRSQKIMHVTDHEDVSSDVSSTGTMATAFDIQYAWDKQATFLAAQSRAMTTLGSLIKQFEAMTDAHDERRLKLEGMKATVDKTKAEAAIAEVHAKEATDDGEGYEDKLADVLDKISDTAKKEVTEDGA</sequence>
<accession>A0A0R2MQJ1</accession>
<evidence type="ECO:0000313" key="2">
    <source>
        <dbReference type="Proteomes" id="UP000050969"/>
    </source>
</evidence>